<feature type="compositionally biased region" description="Pro residues" evidence="1">
    <location>
        <begin position="139"/>
        <end position="151"/>
    </location>
</feature>
<evidence type="ECO:0000313" key="4">
    <source>
        <dbReference type="Proteomes" id="UP001501147"/>
    </source>
</evidence>
<feature type="compositionally biased region" description="Gly residues" evidence="1">
    <location>
        <begin position="94"/>
        <end position="114"/>
    </location>
</feature>
<dbReference type="InterPro" id="IPR001387">
    <property type="entry name" value="Cro/C1-type_HTH"/>
</dbReference>
<evidence type="ECO:0000259" key="2">
    <source>
        <dbReference type="SMART" id="SM00530"/>
    </source>
</evidence>
<dbReference type="Proteomes" id="UP001501147">
    <property type="component" value="Unassembled WGS sequence"/>
</dbReference>
<keyword evidence="4" id="KW-1185">Reference proteome</keyword>
<accession>A0ABP9B657</accession>
<feature type="domain" description="HTH cro/C1-type" evidence="2">
    <location>
        <begin position="19"/>
        <end position="75"/>
    </location>
</feature>
<feature type="compositionally biased region" description="Low complexity" evidence="1">
    <location>
        <begin position="127"/>
        <end position="138"/>
    </location>
</feature>
<sequence>MADGGTDTPGAAARELAVRLEALRTASGRSYGALARRAGIGAATLHRYCTGRTVPQEFAPVERIARLCGCGREEAAELYRLWVLADADRRTAGRSGGAAGRTGGAAGRSGGAVAGTGASPAQPPPQAQAREQARVQAEGPPPGSDSAPPPGRSGQQAPGAAEPVPVREPVEGAGGTGPVTAAPAGGARGPAGHPRRGGPGGTGPRRKAPRLRTALLVLSCAVGAALALAIGLRPSAGGAPAPGAPDRAAAGAGADPAGSAGPPPLAWSVDADLWESGCGHTYLLDRAPDGVPPPPVQADAGAWAKRLGAVDGGSTRVGVTVQGTGPATVVLEAVQVRVVERREPRGLRAYRMSSGCGGALTPRLFDVDLDRPRPLARPLPGNDSGSVLPAADLPYTVSRAEPETLLFEGRSVGCDCDWYLEVRWSSGGRSGSVRIDDGGRPFRTSAPAGGAAYAYDYALGSWRPAPASDS</sequence>
<dbReference type="RefSeq" id="WP_345615568.1">
    <property type="nucleotide sequence ID" value="NZ_BAABJV010000017.1"/>
</dbReference>
<reference evidence="4" key="1">
    <citation type="journal article" date="2019" name="Int. J. Syst. Evol. Microbiol.">
        <title>The Global Catalogue of Microorganisms (GCM) 10K type strain sequencing project: providing services to taxonomists for standard genome sequencing and annotation.</title>
        <authorList>
            <consortium name="The Broad Institute Genomics Platform"/>
            <consortium name="The Broad Institute Genome Sequencing Center for Infectious Disease"/>
            <person name="Wu L."/>
            <person name="Ma J."/>
        </authorList>
    </citation>
    <scope>NUCLEOTIDE SEQUENCE [LARGE SCALE GENOMIC DNA]</scope>
    <source>
        <strain evidence="4">JCM 18324</strain>
    </source>
</reference>
<feature type="compositionally biased region" description="Low complexity" evidence="1">
    <location>
        <begin position="237"/>
        <end position="260"/>
    </location>
</feature>
<dbReference type="EMBL" id="BAABJV010000017">
    <property type="protein sequence ID" value="GAA4791009.1"/>
    <property type="molecule type" value="Genomic_DNA"/>
</dbReference>
<comment type="caution">
    <text evidence="3">The sequence shown here is derived from an EMBL/GenBank/DDBJ whole genome shotgun (WGS) entry which is preliminary data.</text>
</comment>
<dbReference type="Pfam" id="PF13560">
    <property type="entry name" value="HTH_31"/>
    <property type="match status" value="1"/>
</dbReference>
<dbReference type="InterPro" id="IPR010982">
    <property type="entry name" value="Lambda_DNA-bd_dom_sf"/>
</dbReference>
<evidence type="ECO:0000313" key="3">
    <source>
        <dbReference type="EMBL" id="GAA4791009.1"/>
    </source>
</evidence>
<proteinExistence type="predicted"/>
<dbReference type="SMART" id="SM00530">
    <property type="entry name" value="HTH_XRE"/>
    <property type="match status" value="1"/>
</dbReference>
<dbReference type="CDD" id="cd00093">
    <property type="entry name" value="HTH_XRE"/>
    <property type="match status" value="1"/>
</dbReference>
<dbReference type="Gene3D" id="1.10.260.40">
    <property type="entry name" value="lambda repressor-like DNA-binding domains"/>
    <property type="match status" value="1"/>
</dbReference>
<protein>
    <recommendedName>
        <fullName evidence="2">HTH cro/C1-type domain-containing protein</fullName>
    </recommendedName>
</protein>
<feature type="region of interest" description="Disordered" evidence="1">
    <location>
        <begin position="91"/>
        <end position="207"/>
    </location>
</feature>
<dbReference type="SUPFAM" id="SSF47413">
    <property type="entry name" value="lambda repressor-like DNA-binding domains"/>
    <property type="match status" value="1"/>
</dbReference>
<name>A0ABP9B657_9ACTN</name>
<gene>
    <name evidence="3" type="ORF">GCM10023329_48450</name>
</gene>
<feature type="region of interest" description="Disordered" evidence="1">
    <location>
        <begin position="237"/>
        <end position="266"/>
    </location>
</feature>
<evidence type="ECO:0000256" key="1">
    <source>
        <dbReference type="SAM" id="MobiDB-lite"/>
    </source>
</evidence>
<organism evidence="3 4">
    <name type="scientific">Streptomyces sanyensis</name>
    <dbReference type="NCBI Taxonomy" id="568869"/>
    <lineage>
        <taxon>Bacteria</taxon>
        <taxon>Bacillati</taxon>
        <taxon>Actinomycetota</taxon>
        <taxon>Actinomycetes</taxon>
        <taxon>Kitasatosporales</taxon>
        <taxon>Streptomycetaceae</taxon>
        <taxon>Streptomyces</taxon>
    </lineage>
</organism>